<evidence type="ECO:0000259" key="24">
    <source>
        <dbReference type="PROSITE" id="PS50110"/>
    </source>
</evidence>
<dbReference type="CDD" id="cd00130">
    <property type="entry name" value="PAS"/>
    <property type="match status" value="5"/>
</dbReference>
<keyword evidence="13" id="KW-0902">Two-component regulatory system</keyword>
<dbReference type="InterPro" id="IPR036890">
    <property type="entry name" value="HATPase_C_sf"/>
</dbReference>
<dbReference type="SMART" id="SM00086">
    <property type="entry name" value="PAC"/>
    <property type="match status" value="5"/>
</dbReference>
<dbReference type="PROSITE" id="PS50112">
    <property type="entry name" value="PAS"/>
    <property type="match status" value="5"/>
</dbReference>
<evidence type="ECO:0000256" key="16">
    <source>
        <dbReference type="ARBA" id="ARBA00058004"/>
    </source>
</evidence>
<feature type="modified residue" description="Phosphohistidine" evidence="20">
    <location>
        <position position="1259"/>
    </location>
</feature>
<keyword evidence="6" id="KW-0808">Transferase</keyword>
<proteinExistence type="predicted"/>
<comment type="subunit">
    <text evidence="17">At low DSF concentrations, interacts with RpfF.</text>
</comment>
<feature type="domain" description="PAC" evidence="26">
    <location>
        <begin position="214"/>
        <end position="264"/>
    </location>
</feature>
<dbReference type="Gene3D" id="3.40.50.2300">
    <property type="match status" value="2"/>
</dbReference>
<dbReference type="InterPro" id="IPR001610">
    <property type="entry name" value="PAC"/>
</dbReference>
<dbReference type="OrthoDB" id="567977at2"/>
<dbReference type="PROSITE" id="PS50109">
    <property type="entry name" value="HIS_KIN"/>
    <property type="match status" value="1"/>
</dbReference>
<comment type="function">
    <text evidence="16">Member of the two-component regulatory system BvgS/BvgA. Phosphorylates BvgA via a four-step phosphorelay in response to environmental signals.</text>
</comment>
<dbReference type="Gene3D" id="1.20.120.160">
    <property type="entry name" value="HPT domain"/>
    <property type="match status" value="1"/>
</dbReference>
<feature type="domain" description="Response regulatory" evidence="24">
    <location>
        <begin position="919"/>
        <end position="1040"/>
    </location>
</feature>
<dbReference type="CDD" id="cd00088">
    <property type="entry name" value="HPT"/>
    <property type="match status" value="1"/>
</dbReference>
<dbReference type="Gene3D" id="3.30.565.10">
    <property type="entry name" value="Histidine kinase-like ATPase, C-terminal domain"/>
    <property type="match status" value="1"/>
</dbReference>
<keyword evidence="8" id="KW-0732">Signal</keyword>
<dbReference type="InterPro" id="IPR035965">
    <property type="entry name" value="PAS-like_dom_sf"/>
</dbReference>
<dbReference type="EC" id="2.7.13.3" evidence="3"/>
<dbReference type="InterPro" id="IPR036641">
    <property type="entry name" value="HPT_dom_sf"/>
</dbReference>
<evidence type="ECO:0000259" key="25">
    <source>
        <dbReference type="PROSITE" id="PS50112"/>
    </source>
</evidence>
<evidence type="ECO:0000256" key="2">
    <source>
        <dbReference type="ARBA" id="ARBA00004651"/>
    </source>
</evidence>
<organism evidence="28 29">
    <name type="scientific">Noviherbaspirillum denitrificans</name>
    <dbReference type="NCBI Taxonomy" id="1968433"/>
    <lineage>
        <taxon>Bacteria</taxon>
        <taxon>Pseudomonadati</taxon>
        <taxon>Pseudomonadota</taxon>
        <taxon>Betaproteobacteria</taxon>
        <taxon>Burkholderiales</taxon>
        <taxon>Oxalobacteraceae</taxon>
        <taxon>Noviherbaspirillum</taxon>
    </lineage>
</organism>
<keyword evidence="12" id="KW-1133">Transmembrane helix</keyword>
<keyword evidence="29" id="KW-1185">Reference proteome</keyword>
<feature type="domain" description="HPt" evidence="27">
    <location>
        <begin position="1220"/>
        <end position="1314"/>
    </location>
</feature>
<feature type="domain" description="PAS" evidence="25">
    <location>
        <begin position="265"/>
        <end position="334"/>
    </location>
</feature>
<evidence type="ECO:0000256" key="5">
    <source>
        <dbReference type="ARBA" id="ARBA00022553"/>
    </source>
</evidence>
<dbReference type="Gene3D" id="1.10.287.130">
    <property type="match status" value="1"/>
</dbReference>
<dbReference type="InterPro" id="IPR000700">
    <property type="entry name" value="PAS-assoc_C"/>
</dbReference>
<keyword evidence="4" id="KW-1003">Cell membrane</keyword>
<dbReference type="SMART" id="SM00091">
    <property type="entry name" value="PAS"/>
    <property type="match status" value="5"/>
</dbReference>
<dbReference type="Pfam" id="PF08448">
    <property type="entry name" value="PAS_4"/>
    <property type="match status" value="1"/>
</dbReference>
<dbReference type="EMBL" id="LSTO01000001">
    <property type="protein sequence ID" value="OWW22400.1"/>
    <property type="molecule type" value="Genomic_DNA"/>
</dbReference>
<dbReference type="SUPFAM" id="SSF47226">
    <property type="entry name" value="Histidine-containing phosphotransfer domain, HPT domain"/>
    <property type="match status" value="1"/>
</dbReference>
<dbReference type="InterPro" id="IPR013656">
    <property type="entry name" value="PAS_4"/>
</dbReference>
<evidence type="ECO:0000256" key="7">
    <source>
        <dbReference type="ARBA" id="ARBA00022692"/>
    </source>
</evidence>
<dbReference type="InterPro" id="IPR008207">
    <property type="entry name" value="Sig_transdc_His_kin_Hpt_dom"/>
</dbReference>
<dbReference type="CDD" id="cd17546">
    <property type="entry name" value="REC_hyHK_CKI1_RcsC-like"/>
    <property type="match status" value="2"/>
</dbReference>
<accession>A0A254TID7</accession>
<evidence type="ECO:0000313" key="29">
    <source>
        <dbReference type="Proteomes" id="UP000197535"/>
    </source>
</evidence>
<dbReference type="InterPro" id="IPR005467">
    <property type="entry name" value="His_kinase_dom"/>
</dbReference>
<evidence type="ECO:0000256" key="14">
    <source>
        <dbReference type="ARBA" id="ARBA00023026"/>
    </source>
</evidence>
<dbReference type="Pfam" id="PF00072">
    <property type="entry name" value="Response_reg"/>
    <property type="match status" value="2"/>
</dbReference>
<protein>
    <recommendedName>
        <fullName evidence="18">Sensory/regulatory protein RpfC</fullName>
        <ecNumber evidence="3">2.7.13.3</ecNumber>
    </recommendedName>
    <alternativeName>
        <fullName evidence="19">Virulence sensor protein BvgS</fullName>
    </alternativeName>
</protein>
<dbReference type="InterPro" id="IPR013767">
    <property type="entry name" value="PAS_fold"/>
</dbReference>
<dbReference type="Pfam" id="PF00989">
    <property type="entry name" value="PAS"/>
    <property type="match status" value="3"/>
</dbReference>
<dbReference type="InterPro" id="IPR036097">
    <property type="entry name" value="HisK_dim/P_sf"/>
</dbReference>
<keyword evidence="11" id="KW-0067">ATP-binding</keyword>
<keyword evidence="15" id="KW-0472">Membrane</keyword>
<feature type="domain" description="PAC" evidence="26">
    <location>
        <begin position="87"/>
        <end position="138"/>
    </location>
</feature>
<evidence type="ECO:0000256" key="21">
    <source>
        <dbReference type="PROSITE-ProRule" id="PRU00169"/>
    </source>
</evidence>
<keyword evidence="14" id="KW-0843">Virulence</keyword>
<dbReference type="PROSITE" id="PS50110">
    <property type="entry name" value="RESPONSE_REGULATORY"/>
    <property type="match status" value="2"/>
</dbReference>
<evidence type="ECO:0000256" key="15">
    <source>
        <dbReference type="ARBA" id="ARBA00023136"/>
    </source>
</evidence>
<dbReference type="Pfam" id="PF00512">
    <property type="entry name" value="HisKA"/>
    <property type="match status" value="1"/>
</dbReference>
<feature type="domain" description="PAC" evidence="26">
    <location>
        <begin position="589"/>
        <end position="640"/>
    </location>
</feature>
<feature type="domain" description="PAS" evidence="25">
    <location>
        <begin position="516"/>
        <end position="585"/>
    </location>
</feature>
<dbReference type="FunFam" id="1.10.287.130:FF:000002">
    <property type="entry name" value="Two-component osmosensing histidine kinase"/>
    <property type="match status" value="1"/>
</dbReference>
<evidence type="ECO:0000313" key="28">
    <source>
        <dbReference type="EMBL" id="OWW22400.1"/>
    </source>
</evidence>
<feature type="domain" description="PAS" evidence="25">
    <location>
        <begin position="14"/>
        <end position="84"/>
    </location>
</feature>
<evidence type="ECO:0000256" key="4">
    <source>
        <dbReference type="ARBA" id="ARBA00022475"/>
    </source>
</evidence>
<feature type="domain" description="Histidine kinase" evidence="23">
    <location>
        <begin position="680"/>
        <end position="896"/>
    </location>
</feature>
<feature type="domain" description="PAC" evidence="26">
    <location>
        <begin position="464"/>
        <end position="515"/>
    </location>
</feature>
<dbReference type="SMART" id="SM00073">
    <property type="entry name" value="HPT"/>
    <property type="match status" value="1"/>
</dbReference>
<dbReference type="InterPro" id="IPR003594">
    <property type="entry name" value="HATPase_dom"/>
</dbReference>
<gene>
    <name evidence="28" type="ORF">AYR66_25800</name>
</gene>
<keyword evidence="9" id="KW-0547">Nucleotide-binding</keyword>
<dbReference type="SUPFAM" id="SSF55874">
    <property type="entry name" value="ATPase domain of HSP90 chaperone/DNA topoisomerase II/histidine kinase"/>
    <property type="match status" value="1"/>
</dbReference>
<evidence type="ECO:0000256" key="11">
    <source>
        <dbReference type="ARBA" id="ARBA00022840"/>
    </source>
</evidence>
<keyword evidence="7" id="KW-0812">Transmembrane</keyword>
<dbReference type="GO" id="GO:0006355">
    <property type="term" value="P:regulation of DNA-templated transcription"/>
    <property type="evidence" value="ECO:0007669"/>
    <property type="project" value="InterPro"/>
</dbReference>
<keyword evidence="10" id="KW-0418">Kinase</keyword>
<dbReference type="CDD" id="cd00082">
    <property type="entry name" value="HisKA"/>
    <property type="match status" value="1"/>
</dbReference>
<dbReference type="NCBIfam" id="TIGR00229">
    <property type="entry name" value="sensory_box"/>
    <property type="match status" value="5"/>
</dbReference>
<dbReference type="PROSITE" id="PS50113">
    <property type="entry name" value="PAC"/>
    <property type="match status" value="5"/>
</dbReference>
<dbReference type="InterPro" id="IPR011006">
    <property type="entry name" value="CheY-like_superfamily"/>
</dbReference>
<dbReference type="SMART" id="SM00448">
    <property type="entry name" value="REC"/>
    <property type="match status" value="2"/>
</dbReference>
<evidence type="ECO:0000256" key="6">
    <source>
        <dbReference type="ARBA" id="ARBA00022679"/>
    </source>
</evidence>
<evidence type="ECO:0000259" key="23">
    <source>
        <dbReference type="PROSITE" id="PS50109"/>
    </source>
</evidence>
<evidence type="ECO:0000256" key="8">
    <source>
        <dbReference type="ARBA" id="ARBA00022729"/>
    </source>
</evidence>
<evidence type="ECO:0000256" key="18">
    <source>
        <dbReference type="ARBA" id="ARBA00068150"/>
    </source>
</evidence>
<evidence type="ECO:0000259" key="26">
    <source>
        <dbReference type="PROSITE" id="PS50113"/>
    </source>
</evidence>
<keyword evidence="22" id="KW-0175">Coiled coil</keyword>
<evidence type="ECO:0000256" key="3">
    <source>
        <dbReference type="ARBA" id="ARBA00012438"/>
    </source>
</evidence>
<dbReference type="InterPro" id="IPR003661">
    <property type="entry name" value="HisK_dim/P_dom"/>
</dbReference>
<evidence type="ECO:0000256" key="9">
    <source>
        <dbReference type="ARBA" id="ARBA00022741"/>
    </source>
</evidence>
<feature type="domain" description="PAS" evidence="25">
    <location>
        <begin position="140"/>
        <end position="209"/>
    </location>
</feature>
<dbReference type="InterPro" id="IPR000014">
    <property type="entry name" value="PAS"/>
</dbReference>
<comment type="caution">
    <text evidence="28">The sequence shown here is derived from an EMBL/GenBank/DDBJ whole genome shotgun (WGS) entry which is preliminary data.</text>
</comment>
<feature type="domain" description="Response regulatory" evidence="24">
    <location>
        <begin position="1062"/>
        <end position="1181"/>
    </location>
</feature>
<evidence type="ECO:0000256" key="1">
    <source>
        <dbReference type="ARBA" id="ARBA00000085"/>
    </source>
</evidence>
<evidence type="ECO:0000256" key="10">
    <source>
        <dbReference type="ARBA" id="ARBA00022777"/>
    </source>
</evidence>
<dbReference type="PANTHER" id="PTHR45339">
    <property type="entry name" value="HYBRID SIGNAL TRANSDUCTION HISTIDINE KINASE J"/>
    <property type="match status" value="1"/>
</dbReference>
<dbReference type="Pfam" id="PF01627">
    <property type="entry name" value="Hpt"/>
    <property type="match status" value="1"/>
</dbReference>
<dbReference type="InterPro" id="IPR013655">
    <property type="entry name" value="PAS_fold_3"/>
</dbReference>
<feature type="domain" description="PAC" evidence="26">
    <location>
        <begin position="338"/>
        <end position="389"/>
    </location>
</feature>
<feature type="domain" description="PAS" evidence="25">
    <location>
        <begin position="390"/>
        <end position="461"/>
    </location>
</feature>
<dbReference type="CDD" id="cd16922">
    <property type="entry name" value="HATPase_EvgS-ArcB-TorS-like"/>
    <property type="match status" value="1"/>
</dbReference>
<feature type="modified residue" description="4-aspartylphosphate" evidence="21">
    <location>
        <position position="1114"/>
    </location>
</feature>
<reference evidence="28 29" key="1">
    <citation type="submission" date="2016-02" db="EMBL/GenBank/DDBJ databases">
        <authorList>
            <person name="Wen L."/>
            <person name="He K."/>
            <person name="Yang H."/>
        </authorList>
    </citation>
    <scope>NUCLEOTIDE SEQUENCE [LARGE SCALE GENOMIC DNA]</scope>
    <source>
        <strain evidence="28 29">TSA40</strain>
    </source>
</reference>
<dbReference type="SUPFAM" id="SSF55785">
    <property type="entry name" value="PYP-like sensor domain (PAS domain)"/>
    <property type="match status" value="5"/>
</dbReference>
<evidence type="ECO:0000256" key="20">
    <source>
        <dbReference type="PROSITE-ProRule" id="PRU00110"/>
    </source>
</evidence>
<dbReference type="PANTHER" id="PTHR45339:SF1">
    <property type="entry name" value="HYBRID SIGNAL TRANSDUCTION HISTIDINE KINASE J"/>
    <property type="match status" value="1"/>
</dbReference>
<dbReference type="SMART" id="SM00388">
    <property type="entry name" value="HisKA"/>
    <property type="match status" value="1"/>
</dbReference>
<feature type="modified residue" description="4-aspartylphosphate" evidence="21">
    <location>
        <position position="972"/>
    </location>
</feature>
<dbReference type="Pfam" id="PF08447">
    <property type="entry name" value="PAS_3"/>
    <property type="match status" value="1"/>
</dbReference>
<dbReference type="SMART" id="SM00387">
    <property type="entry name" value="HATPase_c"/>
    <property type="match status" value="1"/>
</dbReference>
<dbReference type="PROSITE" id="PS50894">
    <property type="entry name" value="HPT"/>
    <property type="match status" value="1"/>
</dbReference>
<evidence type="ECO:0000256" key="12">
    <source>
        <dbReference type="ARBA" id="ARBA00022989"/>
    </source>
</evidence>
<dbReference type="GO" id="GO:0000155">
    <property type="term" value="F:phosphorelay sensor kinase activity"/>
    <property type="evidence" value="ECO:0007669"/>
    <property type="project" value="InterPro"/>
</dbReference>
<evidence type="ECO:0000259" key="27">
    <source>
        <dbReference type="PROSITE" id="PS50894"/>
    </source>
</evidence>
<evidence type="ECO:0000256" key="17">
    <source>
        <dbReference type="ARBA" id="ARBA00064003"/>
    </source>
</evidence>
<dbReference type="Proteomes" id="UP000197535">
    <property type="component" value="Unassembled WGS sequence"/>
</dbReference>
<dbReference type="GO" id="GO:0005524">
    <property type="term" value="F:ATP binding"/>
    <property type="evidence" value="ECO:0007669"/>
    <property type="project" value="UniProtKB-KW"/>
</dbReference>
<comment type="subcellular location">
    <subcellularLocation>
        <location evidence="2">Cell membrane</location>
        <topology evidence="2">Multi-pass membrane protein</topology>
    </subcellularLocation>
</comment>
<evidence type="ECO:0000256" key="19">
    <source>
        <dbReference type="ARBA" id="ARBA00070152"/>
    </source>
</evidence>
<name>A0A254TID7_9BURK</name>
<evidence type="ECO:0000256" key="22">
    <source>
        <dbReference type="SAM" id="Coils"/>
    </source>
</evidence>
<dbReference type="GO" id="GO:0005886">
    <property type="term" value="C:plasma membrane"/>
    <property type="evidence" value="ECO:0007669"/>
    <property type="project" value="UniProtKB-SubCell"/>
</dbReference>
<dbReference type="Pfam" id="PF02518">
    <property type="entry name" value="HATPase_c"/>
    <property type="match status" value="1"/>
</dbReference>
<dbReference type="SUPFAM" id="SSF47384">
    <property type="entry name" value="Homodimeric domain of signal transducing histidine kinase"/>
    <property type="match status" value="1"/>
</dbReference>
<dbReference type="FunFam" id="3.30.565.10:FF:000010">
    <property type="entry name" value="Sensor histidine kinase RcsC"/>
    <property type="match status" value="1"/>
</dbReference>
<dbReference type="RefSeq" id="WP_088709222.1">
    <property type="nucleotide sequence ID" value="NZ_LSTO01000001.1"/>
</dbReference>
<evidence type="ECO:0000256" key="13">
    <source>
        <dbReference type="ARBA" id="ARBA00023012"/>
    </source>
</evidence>
<comment type="catalytic activity">
    <reaction evidence="1">
        <text>ATP + protein L-histidine = ADP + protein N-phospho-L-histidine.</text>
        <dbReference type="EC" id="2.7.13.3"/>
    </reaction>
</comment>
<feature type="coiled-coil region" evidence="22">
    <location>
        <begin position="643"/>
        <end position="670"/>
    </location>
</feature>
<dbReference type="PRINTS" id="PR00344">
    <property type="entry name" value="BCTRLSENSOR"/>
</dbReference>
<dbReference type="SUPFAM" id="SSF52172">
    <property type="entry name" value="CheY-like"/>
    <property type="match status" value="2"/>
</dbReference>
<dbReference type="Gene3D" id="3.30.450.20">
    <property type="entry name" value="PAS domain"/>
    <property type="match status" value="5"/>
</dbReference>
<sequence>MTARPGTTPSANDDHELLSAGFDATGIGVCFLDEQGVFVRVNRAFSDLLGYPQEGIVGRPWTLAAPPEVTALGQRFINELFSDNPRLSDEWRVRRADGRILTALVSFKPIVVSGGLRRMVVTFTDIEARKAAEEIALRRSQDLYRNVVEHVSEAIVVVQGDSLIYANPRTAALSGYTLDELLRIPFTSLVHPDDLGEVMLRYQRRMNDVPATARYAEFRVVRRDGEVLWVESSAVRIDWEGQPAMLAFLSDQSERRRQQEALVKSEEHHRQVVDNATEGIVVLQDGRIVFANERILELTGSARGQMIGQPLAHDVHPDDRAMAQDRYVRRMRGEDVEQNAVLRIIHKQSGNTIWVEVAAVTIEWEGRPASLVFITDITARKTLEDKLKQTLAERETILENSIVGMIFLNASGRINWANRALYQIFGVGPEEPIGTSLERYYPSREDYLKTGAAVAEAVRHGAAYEAELQMRRGDGSLFWAYLSGRAVNPGDMSRGTVWVVMDITKRRQLEVDLNKSEEHHRQVVDNATEGILVVQEGRIVFANPRVMQLTGFAQEELFARPFDAAIHPEDRALVKDHHLRRLRGEQVEQYYHFRIVNGRTGAVIWAQLSAVLIEWEGRPATLSFMTDVTERKRLEDSLKHSMAERIRLETLQIQAELKEAELARRHAEETTRAKSMFLANMSHEIRTPMNAIIGMAHLALRTGLDPKQRDYIEKIRSAGLSLQGVINDILDFSKIEAGKLDMEHVSFNLDDVLNNVATVTGARAHEKRLEYLFQFPLDIPRGLVGDPLRLGQVLINLINNAIKFTDEGEVFVACRRLDMSADKIQLQFIVRDTGIGMAPEQTGKLFRAFSQADESTTRKYGGTGLGLSISKRLVELMGGTIWLESEVGVGTTIRFTGWFGLSEAQERQHLPAQGFAGLRVLVVDDNPSARDVLADSLSALQLHVDTARNAGEALDMICRADIKAPYAVVFTDFDMPGMDGLDLINAVKHDDTLHAVPRMILLSAHGREEARQRVEHIKADGFLLKPVNTSHLVDTLAELFAPHSRSGAARSAERIPRFRDLNVLLVEDNEINQQIAIELLQATGIRVDIAVNGRVALDKLMTGGSRRYGLVFMDVQMPEMDGHEATRRIRADARFARLPILAMTAHALVEERARCFAAGMNGHLAKPINPSELYAAIARWCPQSVVRDSGTDLGAAPHADNTDLVIEGIDVEDGLARTLGNKEFFLQMLARFRDGHCDSANAIRRVLPEDREQAERLAHSLKGVAALLGAFAVRETATQVEHLVHAGASLREMEPLLEELDAMLTALHAAIGEALPD</sequence>
<dbReference type="InterPro" id="IPR001789">
    <property type="entry name" value="Sig_transdc_resp-reg_receiver"/>
</dbReference>
<keyword evidence="5 21" id="KW-0597">Phosphoprotein</keyword>
<dbReference type="InterPro" id="IPR004358">
    <property type="entry name" value="Sig_transdc_His_kin-like_C"/>
</dbReference>